<evidence type="ECO:0000313" key="2">
    <source>
        <dbReference type="EMBL" id="GAA4713729.1"/>
    </source>
</evidence>
<evidence type="ECO:0000313" key="3">
    <source>
        <dbReference type="Proteomes" id="UP001500325"/>
    </source>
</evidence>
<dbReference type="Proteomes" id="UP001500325">
    <property type="component" value="Unassembled WGS sequence"/>
</dbReference>
<keyword evidence="3" id="KW-1185">Reference proteome</keyword>
<name>A0ABP8XV08_9PSEU</name>
<feature type="region of interest" description="Disordered" evidence="1">
    <location>
        <begin position="64"/>
        <end position="101"/>
    </location>
</feature>
<comment type="caution">
    <text evidence="2">The sequence shown here is derived from an EMBL/GenBank/DDBJ whole genome shotgun (WGS) entry which is preliminary data.</text>
</comment>
<proteinExistence type="predicted"/>
<reference evidence="3" key="1">
    <citation type="journal article" date="2019" name="Int. J. Syst. Evol. Microbiol.">
        <title>The Global Catalogue of Microorganisms (GCM) 10K type strain sequencing project: providing services to taxonomists for standard genome sequencing and annotation.</title>
        <authorList>
            <consortium name="The Broad Institute Genomics Platform"/>
            <consortium name="The Broad Institute Genome Sequencing Center for Infectious Disease"/>
            <person name="Wu L."/>
            <person name="Ma J."/>
        </authorList>
    </citation>
    <scope>NUCLEOTIDE SEQUENCE [LARGE SCALE GENOMIC DNA]</scope>
    <source>
        <strain evidence="3">JCM 18055</strain>
    </source>
</reference>
<dbReference type="EMBL" id="BAABIC010000039">
    <property type="protein sequence ID" value="GAA4713729.1"/>
    <property type="molecule type" value="Genomic_DNA"/>
</dbReference>
<protein>
    <submittedName>
        <fullName evidence="2">Uncharacterized protein</fullName>
    </submittedName>
</protein>
<gene>
    <name evidence="2" type="ORF">GCM10023215_65920</name>
</gene>
<feature type="compositionally biased region" description="Low complexity" evidence="1">
    <location>
        <begin position="68"/>
        <end position="78"/>
    </location>
</feature>
<sequence>MRFEKVSRDEAVSTLAPTMGAEAEWYVDTILAGSVTWPVQVSPAVEEITGRPATTFADWAAQNASAFRGNSRSGNSRSRGPRSRERESRSGFATHVSSSGT</sequence>
<evidence type="ECO:0000256" key="1">
    <source>
        <dbReference type="SAM" id="MobiDB-lite"/>
    </source>
</evidence>
<organism evidence="2 3">
    <name type="scientific">Pseudonocardia yuanmonensis</name>
    <dbReference type="NCBI Taxonomy" id="1095914"/>
    <lineage>
        <taxon>Bacteria</taxon>
        <taxon>Bacillati</taxon>
        <taxon>Actinomycetota</taxon>
        <taxon>Actinomycetes</taxon>
        <taxon>Pseudonocardiales</taxon>
        <taxon>Pseudonocardiaceae</taxon>
        <taxon>Pseudonocardia</taxon>
    </lineage>
</organism>
<accession>A0ABP8XV08</accession>